<protein>
    <submittedName>
        <fullName evidence="1">Uncharacterized protein</fullName>
    </submittedName>
</protein>
<evidence type="ECO:0000313" key="1">
    <source>
        <dbReference type="EMBL" id="BCS85348.1"/>
    </source>
</evidence>
<organism evidence="1 2">
    <name type="scientific">Prevotella herbatica</name>
    <dbReference type="NCBI Taxonomy" id="2801997"/>
    <lineage>
        <taxon>Bacteria</taxon>
        <taxon>Pseudomonadati</taxon>
        <taxon>Bacteroidota</taxon>
        <taxon>Bacteroidia</taxon>
        <taxon>Bacteroidales</taxon>
        <taxon>Prevotellaceae</taxon>
        <taxon>Prevotella</taxon>
    </lineage>
</organism>
<keyword evidence="2" id="KW-1185">Reference proteome</keyword>
<accession>A0ABM7NXU8</accession>
<dbReference type="RefSeq" id="WP_262897005.1">
    <property type="nucleotide sequence ID" value="NZ_AP024484.1"/>
</dbReference>
<gene>
    <name evidence="1" type="ORF">prwr041_12410</name>
</gene>
<proteinExistence type="predicted"/>
<name>A0ABM7NXU8_9BACT</name>
<evidence type="ECO:0000313" key="2">
    <source>
        <dbReference type="Proteomes" id="UP001319045"/>
    </source>
</evidence>
<sequence>MNPTTGGDDYGKSGEHYGWYNGYSDDAIDDSFDGDPMATWNVD</sequence>
<reference evidence="1 2" key="1">
    <citation type="journal article" date="2022" name="Int. J. Syst. Evol. Microbiol.">
        <title>Prevotella herbatica sp. nov., a plant polysaccharide-decomposing anaerobic bacterium isolated from a methanogenic reactor.</title>
        <authorList>
            <person name="Uek A."/>
            <person name="Tonouchi A."/>
            <person name="Kaku N."/>
            <person name="Ueki K."/>
        </authorList>
    </citation>
    <scope>NUCLEOTIDE SEQUENCE [LARGE SCALE GENOMIC DNA]</scope>
    <source>
        <strain evidence="1 2">WR041</strain>
    </source>
</reference>
<dbReference type="EMBL" id="AP024484">
    <property type="protein sequence ID" value="BCS85348.1"/>
    <property type="molecule type" value="Genomic_DNA"/>
</dbReference>
<dbReference type="Proteomes" id="UP001319045">
    <property type="component" value="Chromosome"/>
</dbReference>